<dbReference type="AlphaFoldDB" id="A0A0D9YEY0"/>
<dbReference type="Proteomes" id="UP000026961">
    <property type="component" value="Chromosome 1"/>
</dbReference>
<proteinExistence type="predicted"/>
<organism evidence="2">
    <name type="scientific">Oryza glumipatula</name>
    <dbReference type="NCBI Taxonomy" id="40148"/>
    <lineage>
        <taxon>Eukaryota</taxon>
        <taxon>Viridiplantae</taxon>
        <taxon>Streptophyta</taxon>
        <taxon>Embryophyta</taxon>
        <taxon>Tracheophyta</taxon>
        <taxon>Spermatophyta</taxon>
        <taxon>Magnoliopsida</taxon>
        <taxon>Liliopsida</taxon>
        <taxon>Poales</taxon>
        <taxon>Poaceae</taxon>
        <taxon>BOP clade</taxon>
        <taxon>Oryzoideae</taxon>
        <taxon>Oryzeae</taxon>
        <taxon>Oryzinae</taxon>
        <taxon>Oryza</taxon>
    </lineage>
</organism>
<evidence type="ECO:0000313" key="2">
    <source>
        <dbReference type="EnsemblPlants" id="OGLUM01G34960.1"/>
    </source>
</evidence>
<dbReference type="HOGENOM" id="CLU_2053272_0_0_1"/>
<dbReference type="Gramene" id="OGLUM01G34960.1">
    <property type="protein sequence ID" value="OGLUM01G34960.1"/>
    <property type="gene ID" value="OGLUM01G34960"/>
</dbReference>
<evidence type="ECO:0000313" key="3">
    <source>
        <dbReference type="Proteomes" id="UP000026961"/>
    </source>
</evidence>
<feature type="compositionally biased region" description="Basic and acidic residues" evidence="1">
    <location>
        <begin position="43"/>
        <end position="62"/>
    </location>
</feature>
<sequence>MPSKLRKHLRGFTCSRQGHSQRLLELHTYLQHICHANYQCRKKSGEKGEGRSTSRQPREGRRNRVGKKRVGGWLSWQHLHQQTPRIQFAVGKKKGTNLSLDVSAQWAVGPSNRRKFFRSQ</sequence>
<name>A0A0D9YEY0_9ORYZ</name>
<reference evidence="2" key="3">
    <citation type="submission" date="2018-05" db="EMBL/GenBank/DDBJ databases">
        <title>OgluRS3 (Oryza glumaepatula Reference Sequence Version 3).</title>
        <authorList>
            <person name="Zhang J."/>
            <person name="Kudrna D."/>
            <person name="Lee S."/>
            <person name="Talag J."/>
            <person name="Welchert J."/>
            <person name="Wing R.A."/>
        </authorList>
    </citation>
    <scope>NUCLEOTIDE SEQUENCE [LARGE SCALE GENOMIC DNA]</scope>
</reference>
<reference evidence="2" key="1">
    <citation type="submission" date="2013-08" db="EMBL/GenBank/DDBJ databases">
        <title>Oryza genome evolution.</title>
        <authorList>
            <person name="Wing R.A."/>
            <person name="Panaud O."/>
            <person name="Oliveira A.C."/>
        </authorList>
    </citation>
    <scope>NUCLEOTIDE SEQUENCE</scope>
</reference>
<evidence type="ECO:0000256" key="1">
    <source>
        <dbReference type="SAM" id="MobiDB-lite"/>
    </source>
</evidence>
<accession>A0A0D9YEY0</accession>
<feature type="region of interest" description="Disordered" evidence="1">
    <location>
        <begin position="41"/>
        <end position="67"/>
    </location>
</feature>
<protein>
    <submittedName>
        <fullName evidence="2">Uncharacterized protein</fullName>
    </submittedName>
</protein>
<reference evidence="2" key="2">
    <citation type="submission" date="2015-04" db="UniProtKB">
        <authorList>
            <consortium name="EnsemblPlants"/>
        </authorList>
    </citation>
    <scope>IDENTIFICATION</scope>
</reference>
<keyword evidence="3" id="KW-1185">Reference proteome</keyword>
<dbReference type="EnsemblPlants" id="OGLUM01G34960.1">
    <property type="protein sequence ID" value="OGLUM01G34960.1"/>
    <property type="gene ID" value="OGLUM01G34960"/>
</dbReference>